<gene>
    <name evidence="2" type="ORF">V3328_03200</name>
</gene>
<comment type="caution">
    <text evidence="2">The sequence shown here is derived from an EMBL/GenBank/DDBJ whole genome shotgun (WGS) entry which is preliminary data.</text>
</comment>
<dbReference type="RefSeq" id="WP_340328190.1">
    <property type="nucleotide sequence ID" value="NZ_JAZHOF010000001.1"/>
</dbReference>
<dbReference type="EMBL" id="JAZHOF010000001">
    <property type="protein sequence ID" value="MEJ8570461.1"/>
    <property type="molecule type" value="Genomic_DNA"/>
</dbReference>
<evidence type="ECO:0000313" key="2">
    <source>
        <dbReference type="EMBL" id="MEJ8570461.1"/>
    </source>
</evidence>
<dbReference type="AlphaFoldDB" id="A0AAW9RSF6"/>
<feature type="compositionally biased region" description="Basic and acidic residues" evidence="1">
    <location>
        <begin position="96"/>
        <end position="111"/>
    </location>
</feature>
<keyword evidence="3" id="KW-1185">Reference proteome</keyword>
<protein>
    <submittedName>
        <fullName evidence="2">Uncharacterized protein</fullName>
    </submittedName>
</protein>
<organism evidence="2 3">
    <name type="scientific">Microbaculum marinum</name>
    <dbReference type="NCBI Taxonomy" id="1764581"/>
    <lineage>
        <taxon>Bacteria</taxon>
        <taxon>Pseudomonadati</taxon>
        <taxon>Pseudomonadota</taxon>
        <taxon>Alphaproteobacteria</taxon>
        <taxon>Hyphomicrobiales</taxon>
        <taxon>Tepidamorphaceae</taxon>
        <taxon>Microbaculum</taxon>
    </lineage>
</organism>
<feature type="region of interest" description="Disordered" evidence="1">
    <location>
        <begin position="1"/>
        <end position="111"/>
    </location>
</feature>
<evidence type="ECO:0000256" key="1">
    <source>
        <dbReference type="SAM" id="MobiDB-lite"/>
    </source>
</evidence>
<dbReference type="Proteomes" id="UP001378188">
    <property type="component" value="Unassembled WGS sequence"/>
</dbReference>
<reference evidence="2 3" key="1">
    <citation type="submission" date="2024-02" db="EMBL/GenBank/DDBJ databases">
        <title>Genome analysis and characterization of Microbaculum marinisediminis sp. nov., isolated from marine sediment.</title>
        <authorList>
            <person name="Du Z.-J."/>
            <person name="Ye Y.-Q."/>
            <person name="Zhang Z.-R."/>
            <person name="Yuan S.-M."/>
            <person name="Zhang X.-Y."/>
        </authorList>
    </citation>
    <scope>NUCLEOTIDE SEQUENCE [LARGE SCALE GENOMIC DNA]</scope>
    <source>
        <strain evidence="2 3">SDUM1044001</strain>
    </source>
</reference>
<evidence type="ECO:0000313" key="3">
    <source>
        <dbReference type="Proteomes" id="UP001378188"/>
    </source>
</evidence>
<name>A0AAW9RSF6_9HYPH</name>
<proteinExistence type="predicted"/>
<feature type="compositionally biased region" description="Acidic residues" evidence="1">
    <location>
        <begin position="47"/>
        <end position="66"/>
    </location>
</feature>
<sequence length="111" mass="12571">MTQKIHPTRRTPESEQALHTEVIAADRPVTTTTGRQDEPADVRSPDEMPEPDEMPDETEPGEYEPDDLWKATRSRPVSETTARRGETVDGLDDTEEAVRREAEDRKLPDSD</sequence>
<feature type="compositionally biased region" description="Basic and acidic residues" evidence="1">
    <location>
        <begin position="35"/>
        <end position="46"/>
    </location>
</feature>
<accession>A0AAW9RSF6</accession>